<dbReference type="InterPro" id="IPR032710">
    <property type="entry name" value="NTF2-like_dom_sf"/>
</dbReference>
<sequence>MSANENRYETAVARYFDAWNADGAEALAKAVAAAWTADGGYTDPLADVRGHEGIAAVIAAAHEQFPGFVFRPAGPVDGHHGTARFGWELVNTTDGSAPVAGFDVITLTEDDRIRSVFGFLDRVPAAE</sequence>
<organism evidence="2 3">
    <name type="scientific">Streptomyces tauricus</name>
    <dbReference type="NCBI Taxonomy" id="68274"/>
    <lineage>
        <taxon>Bacteria</taxon>
        <taxon>Bacillati</taxon>
        <taxon>Actinomycetota</taxon>
        <taxon>Actinomycetes</taxon>
        <taxon>Kitasatosporales</taxon>
        <taxon>Streptomycetaceae</taxon>
        <taxon>Streptomyces</taxon>
        <taxon>Streptomyces aurantiacus group</taxon>
    </lineage>
</organism>
<dbReference type="RefSeq" id="WP_189776084.1">
    <property type="nucleotide sequence ID" value="NZ_BMVY01000022.1"/>
</dbReference>
<dbReference type="SUPFAM" id="SSF54427">
    <property type="entry name" value="NTF2-like"/>
    <property type="match status" value="1"/>
</dbReference>
<dbReference type="Proteomes" id="UP001432166">
    <property type="component" value="Chromosome"/>
</dbReference>
<feature type="domain" description="SnoaL-like" evidence="1">
    <location>
        <begin position="12"/>
        <end position="115"/>
    </location>
</feature>
<evidence type="ECO:0000313" key="2">
    <source>
        <dbReference type="EMBL" id="WTP55277.1"/>
    </source>
</evidence>
<evidence type="ECO:0000259" key="1">
    <source>
        <dbReference type="Pfam" id="PF12680"/>
    </source>
</evidence>
<protein>
    <submittedName>
        <fullName evidence="2">Nuclear transport factor 2 family protein</fullName>
    </submittedName>
</protein>
<reference evidence="2" key="1">
    <citation type="submission" date="2022-10" db="EMBL/GenBank/DDBJ databases">
        <title>The complete genomes of actinobacterial strains from the NBC collection.</title>
        <authorList>
            <person name="Joergensen T.S."/>
            <person name="Alvarez Arevalo M."/>
            <person name="Sterndorff E.B."/>
            <person name="Faurdal D."/>
            <person name="Vuksanovic O."/>
            <person name="Mourched A.-S."/>
            <person name="Charusanti P."/>
            <person name="Shaw S."/>
            <person name="Blin K."/>
            <person name="Weber T."/>
        </authorList>
    </citation>
    <scope>NUCLEOTIDE SEQUENCE</scope>
    <source>
        <strain evidence="2">NBC_00189</strain>
    </source>
</reference>
<dbReference type="Gene3D" id="3.10.450.50">
    <property type="match status" value="1"/>
</dbReference>
<proteinExistence type="predicted"/>
<dbReference type="InterPro" id="IPR037401">
    <property type="entry name" value="SnoaL-like"/>
</dbReference>
<evidence type="ECO:0000313" key="3">
    <source>
        <dbReference type="Proteomes" id="UP001432166"/>
    </source>
</evidence>
<keyword evidence="3" id="KW-1185">Reference proteome</keyword>
<gene>
    <name evidence="2" type="ORF">OG288_39765</name>
</gene>
<accession>A0ABZ1JUC2</accession>
<name>A0ABZ1JUC2_9ACTN</name>
<dbReference type="Pfam" id="PF12680">
    <property type="entry name" value="SnoaL_2"/>
    <property type="match status" value="1"/>
</dbReference>
<dbReference type="EMBL" id="CP108133">
    <property type="protein sequence ID" value="WTP55277.1"/>
    <property type="molecule type" value="Genomic_DNA"/>
</dbReference>